<name>A0A1Q9CE24_SYMMI</name>
<dbReference type="InterPro" id="IPR009091">
    <property type="entry name" value="RCC1/BLIP-II"/>
</dbReference>
<evidence type="ECO:0008006" key="3">
    <source>
        <dbReference type="Google" id="ProtNLM"/>
    </source>
</evidence>
<keyword evidence="2" id="KW-1185">Reference proteome</keyword>
<proteinExistence type="predicted"/>
<dbReference type="Proteomes" id="UP000186817">
    <property type="component" value="Unassembled WGS sequence"/>
</dbReference>
<gene>
    <name evidence="1" type="ORF">AK812_SmicGene38319</name>
</gene>
<reference evidence="1 2" key="1">
    <citation type="submission" date="2016-02" db="EMBL/GenBank/DDBJ databases">
        <title>Genome analysis of coral dinoflagellate symbionts highlights evolutionary adaptations to a symbiotic lifestyle.</title>
        <authorList>
            <person name="Aranda M."/>
            <person name="Li Y."/>
            <person name="Liew Y.J."/>
            <person name="Baumgarten S."/>
            <person name="Simakov O."/>
            <person name="Wilson M."/>
            <person name="Piel J."/>
            <person name="Ashoor H."/>
            <person name="Bougouffa S."/>
            <person name="Bajic V.B."/>
            <person name="Ryu T."/>
            <person name="Ravasi T."/>
            <person name="Bayer T."/>
            <person name="Micklem G."/>
            <person name="Kim H."/>
            <person name="Bhak J."/>
            <person name="Lajeunesse T.C."/>
            <person name="Voolstra C.R."/>
        </authorList>
    </citation>
    <scope>NUCLEOTIDE SEQUENCE [LARGE SCALE GENOMIC DNA]</scope>
    <source>
        <strain evidence="1 2">CCMP2467</strain>
    </source>
</reference>
<comment type="caution">
    <text evidence="1">The sequence shown here is derived from an EMBL/GenBank/DDBJ whole genome shotgun (WGS) entry which is preliminary data.</text>
</comment>
<organism evidence="1 2">
    <name type="scientific">Symbiodinium microadriaticum</name>
    <name type="common">Dinoflagellate</name>
    <name type="synonym">Zooxanthella microadriatica</name>
    <dbReference type="NCBI Taxonomy" id="2951"/>
    <lineage>
        <taxon>Eukaryota</taxon>
        <taxon>Sar</taxon>
        <taxon>Alveolata</taxon>
        <taxon>Dinophyceae</taxon>
        <taxon>Suessiales</taxon>
        <taxon>Symbiodiniaceae</taxon>
        <taxon>Symbiodinium</taxon>
    </lineage>
</organism>
<evidence type="ECO:0000313" key="1">
    <source>
        <dbReference type="EMBL" id="OLP81175.1"/>
    </source>
</evidence>
<dbReference type="SUPFAM" id="SSF50985">
    <property type="entry name" value="RCC1/BLIP-II"/>
    <property type="match status" value="1"/>
</dbReference>
<dbReference type="AlphaFoldDB" id="A0A1Q9CE24"/>
<feature type="non-terminal residue" evidence="1">
    <location>
        <position position="298"/>
    </location>
</feature>
<dbReference type="Gene3D" id="2.130.10.30">
    <property type="entry name" value="Regulator of chromosome condensation 1/beta-lactamase-inhibitor protein II"/>
    <property type="match status" value="1"/>
</dbReference>
<protein>
    <recommendedName>
        <fullName evidence="3">E3 ubiquitin-protein ligase HERC2</fullName>
    </recommendedName>
</protein>
<dbReference type="OrthoDB" id="435064at2759"/>
<sequence length="298" mass="32637">MKVVADEVIQLCASEEAFGAVRRDGRVVLWGRNAFSGVRQDGRIVTWGDVRYGGDSKALRHQLTEVCDLWASCAAFAALRADGAVVTWGDARYGGDSAALGEQLRDVRRLCRLKRRFFEVAQAVDTHNAHDAADGEKDAQEAEAEQLVAEDERPTVEDLRWMRLVLKAGGGIFKEKVMPSLGEINDLLRSRREVSLPPHGSGATATVSPISPHLETQSKAFLTLAMRGLRSSPHLFKSNLKRLTGVLAGLGLLHPMRLQITFVYEAFPASKKATRPTDHCGVLVQLEPIVVTLLPGHI</sequence>
<evidence type="ECO:0000313" key="2">
    <source>
        <dbReference type="Proteomes" id="UP000186817"/>
    </source>
</evidence>
<accession>A0A1Q9CE24</accession>
<dbReference type="EMBL" id="LSRX01001305">
    <property type="protein sequence ID" value="OLP81175.1"/>
    <property type="molecule type" value="Genomic_DNA"/>
</dbReference>